<dbReference type="VEuPathDB" id="TrichDB:TVAG_256150"/>
<protein>
    <recommendedName>
        <fullName evidence="5">XPG N-terminal domain containing protein</fullName>
    </recommendedName>
</protein>
<dbReference type="InParanoid" id="A2FYA9"/>
<evidence type="ECO:0000313" key="4">
    <source>
        <dbReference type="Proteomes" id="UP000001542"/>
    </source>
</evidence>
<dbReference type="VEuPathDB" id="TrichDB:TVAGG3_0567200"/>
<reference evidence="3" key="1">
    <citation type="submission" date="2006-10" db="EMBL/GenBank/DDBJ databases">
        <authorList>
            <person name="Amadeo P."/>
            <person name="Zhao Q."/>
            <person name="Wortman J."/>
            <person name="Fraser-Liggett C."/>
            <person name="Carlton J."/>
        </authorList>
    </citation>
    <scope>NUCLEOTIDE SEQUENCE</scope>
    <source>
        <strain evidence="3">G3</strain>
    </source>
</reference>
<feature type="compositionally biased region" description="Basic and acidic residues" evidence="2">
    <location>
        <begin position="679"/>
        <end position="688"/>
    </location>
</feature>
<accession>A2FYA9</accession>
<evidence type="ECO:0000256" key="2">
    <source>
        <dbReference type="SAM" id="MobiDB-lite"/>
    </source>
</evidence>
<evidence type="ECO:0000256" key="1">
    <source>
        <dbReference type="ARBA" id="ARBA00007398"/>
    </source>
</evidence>
<reference evidence="3" key="2">
    <citation type="journal article" date="2007" name="Science">
        <title>Draft genome sequence of the sexually transmitted pathogen Trichomonas vaginalis.</title>
        <authorList>
            <person name="Carlton J.M."/>
            <person name="Hirt R.P."/>
            <person name="Silva J.C."/>
            <person name="Delcher A.L."/>
            <person name="Schatz M."/>
            <person name="Zhao Q."/>
            <person name="Wortman J.R."/>
            <person name="Bidwell S.L."/>
            <person name="Alsmark U.C.M."/>
            <person name="Besteiro S."/>
            <person name="Sicheritz-Ponten T."/>
            <person name="Noel C.J."/>
            <person name="Dacks J.B."/>
            <person name="Foster P.G."/>
            <person name="Simillion C."/>
            <person name="Van de Peer Y."/>
            <person name="Miranda-Saavedra D."/>
            <person name="Barton G.J."/>
            <person name="Westrop G.D."/>
            <person name="Mueller S."/>
            <person name="Dessi D."/>
            <person name="Fiori P.L."/>
            <person name="Ren Q."/>
            <person name="Paulsen I."/>
            <person name="Zhang H."/>
            <person name="Bastida-Corcuera F.D."/>
            <person name="Simoes-Barbosa A."/>
            <person name="Brown M.T."/>
            <person name="Hayes R.D."/>
            <person name="Mukherjee M."/>
            <person name="Okumura C.Y."/>
            <person name="Schneider R."/>
            <person name="Smith A.J."/>
            <person name="Vanacova S."/>
            <person name="Villalvazo M."/>
            <person name="Haas B.J."/>
            <person name="Pertea M."/>
            <person name="Feldblyum T.V."/>
            <person name="Utterback T.R."/>
            <person name="Shu C.L."/>
            <person name="Osoegawa K."/>
            <person name="de Jong P.J."/>
            <person name="Hrdy I."/>
            <person name="Horvathova L."/>
            <person name="Zubacova Z."/>
            <person name="Dolezal P."/>
            <person name="Malik S.B."/>
            <person name="Logsdon J.M. Jr."/>
            <person name="Henze K."/>
            <person name="Gupta A."/>
            <person name="Wang C.C."/>
            <person name="Dunne R.L."/>
            <person name="Upcroft J.A."/>
            <person name="Upcroft P."/>
            <person name="White O."/>
            <person name="Salzberg S.L."/>
            <person name="Tang P."/>
            <person name="Chiu C.-H."/>
            <person name="Lee Y.-S."/>
            <person name="Embley T.M."/>
            <person name="Coombs G.H."/>
            <person name="Mottram J.C."/>
            <person name="Tachezy J."/>
            <person name="Fraser-Liggett C.M."/>
            <person name="Johnson P.J."/>
        </authorList>
    </citation>
    <scope>NUCLEOTIDE SEQUENCE [LARGE SCALE GENOMIC DNA]</scope>
    <source>
        <strain evidence="3">G3</strain>
    </source>
</reference>
<comment type="similarity">
    <text evidence="1">Belongs to the asteroid family.</text>
</comment>
<gene>
    <name evidence="3" type="ORF">TVAG_256150</name>
</gene>
<evidence type="ECO:0008006" key="5">
    <source>
        <dbReference type="Google" id="ProtNLM"/>
    </source>
</evidence>
<dbReference type="Gene3D" id="3.40.50.1010">
    <property type="entry name" value="5'-nuclease"/>
    <property type="match status" value="1"/>
</dbReference>
<dbReference type="KEGG" id="tva:4747788"/>
<evidence type="ECO:0000313" key="3">
    <source>
        <dbReference type="EMBL" id="EAX90110.1"/>
    </source>
</evidence>
<feature type="compositionally biased region" description="Pro residues" evidence="2">
    <location>
        <begin position="663"/>
        <end position="677"/>
    </location>
</feature>
<feature type="region of interest" description="Disordered" evidence="2">
    <location>
        <begin position="653"/>
        <end position="759"/>
    </location>
</feature>
<proteinExistence type="inferred from homology"/>
<dbReference type="Proteomes" id="UP000001542">
    <property type="component" value="Unassembled WGS sequence"/>
</dbReference>
<sequence length="759" mass="86019">MVRGLTVGIYQNKSEKSPQRKVDDIEKKGETPSFVIDGQSLAYYILTPKDKDHSWEFANGGDYNNYAQKIVEFFNLLANFKAQCTIVLPLPDGTGPVTENSLSKWNGKAQDKIRRVSRVRQLLEKTAASSRGLLDVLPPFMLDEIAITAAKLNVPVLYTRNSVYRFIANYLKEGKADAVIGNNSDYVIFEHIKYIPIDSFFNDENKIWQCYYMTPASVCDILGLNDQKKLIDLAILLGDDFTEKFVTQKYNIYTLLRIKPRQNNPAALVEGIVDWLNLETYEGLENTSPIKELIADDAEFKAVIDESRKYFSLEDLLPEGDSEVRKLVDEGKLPLWTIGISENNDFWYEPVVDDYKHEVMTSKVTLPLRQIIYGILGRKEVIEHIPTDEAVSTETVQAEADLPELSQILKMKKPQLEKTFYMIAHSKFPKQPNPKDDPVSALPEPFKILALSLRYLIAQCFTENQANYTRTPEDNKKLKDAGVIGAPPIDLFELRALAAQALCLIQLPYSQWNNGEQKAPEFKPKLRRLHVAALYEVVLQHMLWLQQVFGQKNDKAKPHRFFDGQIFAAAYDAEGMIGSDKFAPFYQEPAKIRELEETRLHEFIQTVLYPFPDGLFEAFSHVPRSLGSAAFEEVKPQVATIVAPKSAFANLMDSSDEEDAPVEAPPAPVINQPPPPAAKAEEKKKKAEMDEDEEMAFLMAAAAANKGAKREVKQATKPQKSKGPQRRRVEKVNLNEVKNFNKESKLEAKLQTKQQGFDW</sequence>
<dbReference type="InterPro" id="IPR029060">
    <property type="entry name" value="PIN-like_dom_sf"/>
</dbReference>
<dbReference type="SUPFAM" id="SSF88723">
    <property type="entry name" value="PIN domain-like"/>
    <property type="match status" value="1"/>
</dbReference>
<dbReference type="OrthoDB" id="25987at2759"/>
<name>A2FYA9_TRIV3</name>
<feature type="compositionally biased region" description="Basic and acidic residues" evidence="2">
    <location>
        <begin position="739"/>
        <end position="750"/>
    </location>
</feature>
<dbReference type="EMBL" id="DS114137">
    <property type="protein sequence ID" value="EAX90110.1"/>
    <property type="molecule type" value="Genomic_DNA"/>
</dbReference>
<dbReference type="RefSeq" id="XP_001303040.1">
    <property type="nucleotide sequence ID" value="XM_001303039.1"/>
</dbReference>
<dbReference type="AlphaFoldDB" id="A2FYA9"/>
<dbReference type="InterPro" id="IPR026832">
    <property type="entry name" value="Asteroid"/>
</dbReference>
<keyword evidence="4" id="KW-1185">Reference proteome</keyword>
<organism evidence="3 4">
    <name type="scientific">Trichomonas vaginalis (strain ATCC PRA-98 / G3)</name>
    <dbReference type="NCBI Taxonomy" id="412133"/>
    <lineage>
        <taxon>Eukaryota</taxon>
        <taxon>Metamonada</taxon>
        <taxon>Parabasalia</taxon>
        <taxon>Trichomonadida</taxon>
        <taxon>Trichomonadidae</taxon>
        <taxon>Trichomonas</taxon>
    </lineage>
</organism>
<dbReference type="PANTHER" id="PTHR15665">
    <property type="entry name" value="ASTEROID PROTEIN"/>
    <property type="match status" value="1"/>
</dbReference>
<dbReference type="PANTHER" id="PTHR15665:SF1">
    <property type="entry name" value="PROTEIN ASTEROID HOMOLOG 1"/>
    <property type="match status" value="1"/>
</dbReference>
<feature type="compositionally biased region" description="Basic residues" evidence="2">
    <location>
        <begin position="719"/>
        <end position="729"/>
    </location>
</feature>
<feature type="compositionally biased region" description="Low complexity" evidence="2">
    <location>
        <begin position="696"/>
        <end position="706"/>
    </location>
</feature>